<evidence type="ECO:0000259" key="6">
    <source>
        <dbReference type="PROSITE" id="PS51718"/>
    </source>
</evidence>
<dbReference type="GO" id="GO:0048312">
    <property type="term" value="P:intracellular distribution of mitochondria"/>
    <property type="evidence" value="ECO:0007669"/>
    <property type="project" value="TreeGrafter"/>
</dbReference>
<dbReference type="FunFam" id="3.40.50.300:FF:001425">
    <property type="entry name" value="Dynamin GTPase, putative"/>
    <property type="match status" value="1"/>
</dbReference>
<dbReference type="InterPro" id="IPR027417">
    <property type="entry name" value="P-loop_NTPase"/>
</dbReference>
<feature type="region of interest" description="Disordered" evidence="4">
    <location>
        <begin position="1011"/>
        <end position="1077"/>
    </location>
</feature>
<dbReference type="Pfam" id="PF00350">
    <property type="entry name" value="Dynamin_N"/>
    <property type="match status" value="1"/>
</dbReference>
<dbReference type="VEuPathDB" id="FungiDB:EMCG_02404"/>
<keyword evidence="1" id="KW-0547">Nucleotide-binding</keyword>
<feature type="compositionally biased region" description="Low complexity" evidence="4">
    <location>
        <begin position="901"/>
        <end position="922"/>
    </location>
</feature>
<dbReference type="PRINTS" id="PR00195">
    <property type="entry name" value="DYNAMIN"/>
</dbReference>
<feature type="domain" description="GED" evidence="5">
    <location>
        <begin position="628"/>
        <end position="719"/>
    </location>
</feature>
<evidence type="ECO:0000256" key="4">
    <source>
        <dbReference type="SAM" id="MobiDB-lite"/>
    </source>
</evidence>
<proteinExistence type="predicted"/>
<dbReference type="GO" id="GO:0005739">
    <property type="term" value="C:mitochondrion"/>
    <property type="evidence" value="ECO:0007669"/>
    <property type="project" value="TreeGrafter"/>
</dbReference>
<feature type="region of interest" description="Disordered" evidence="4">
    <location>
        <begin position="714"/>
        <end position="825"/>
    </location>
</feature>
<dbReference type="InterPro" id="IPR022812">
    <property type="entry name" value="Dynamin"/>
</dbReference>
<evidence type="ECO:0000313" key="7">
    <source>
        <dbReference type="EMBL" id="PGH33802.1"/>
    </source>
</evidence>
<evidence type="ECO:0000259" key="5">
    <source>
        <dbReference type="PROSITE" id="PS51388"/>
    </source>
</evidence>
<dbReference type="InterPro" id="IPR000375">
    <property type="entry name" value="Dynamin_stalk"/>
</dbReference>
<feature type="compositionally biased region" description="Basic and acidic residues" evidence="4">
    <location>
        <begin position="754"/>
        <end position="781"/>
    </location>
</feature>
<dbReference type="AlphaFoldDB" id="A0A2B7ZLC7"/>
<dbReference type="Pfam" id="PF01031">
    <property type="entry name" value="Dynamin_M"/>
    <property type="match status" value="1"/>
</dbReference>
<evidence type="ECO:0008006" key="9">
    <source>
        <dbReference type="Google" id="ProtNLM"/>
    </source>
</evidence>
<feature type="compositionally biased region" description="Polar residues" evidence="4">
    <location>
        <begin position="923"/>
        <end position="941"/>
    </location>
</feature>
<feature type="domain" description="Dynamin-type G" evidence="6">
    <location>
        <begin position="37"/>
        <end position="325"/>
    </location>
</feature>
<evidence type="ECO:0000256" key="1">
    <source>
        <dbReference type="ARBA" id="ARBA00022741"/>
    </source>
</evidence>
<evidence type="ECO:0000256" key="2">
    <source>
        <dbReference type="ARBA" id="ARBA00023134"/>
    </source>
</evidence>
<dbReference type="SUPFAM" id="SSF52540">
    <property type="entry name" value="P-loop containing nucleoside triphosphate hydrolases"/>
    <property type="match status" value="1"/>
</dbReference>
<reference evidence="7 8" key="1">
    <citation type="submission" date="2017-10" db="EMBL/GenBank/DDBJ databases">
        <title>Comparative genomics in systemic dimorphic fungi from Ajellomycetaceae.</title>
        <authorList>
            <person name="Munoz J.F."/>
            <person name="Mcewen J.G."/>
            <person name="Clay O.K."/>
            <person name="Cuomo C.A."/>
        </authorList>
    </citation>
    <scope>NUCLEOTIDE SEQUENCE [LARGE SCALE GENOMIC DNA]</scope>
    <source>
        <strain evidence="7 8">UAMH4076</strain>
    </source>
</reference>
<dbReference type="EMBL" id="PDND01000054">
    <property type="protein sequence ID" value="PGH33802.1"/>
    <property type="molecule type" value="Genomic_DNA"/>
</dbReference>
<dbReference type="GO" id="GO:0005525">
    <property type="term" value="F:GTP binding"/>
    <property type="evidence" value="ECO:0007669"/>
    <property type="project" value="InterPro"/>
</dbReference>
<protein>
    <recommendedName>
        <fullName evidence="9">Dynamin GTPase</fullName>
    </recommendedName>
</protein>
<dbReference type="InterPro" id="IPR020850">
    <property type="entry name" value="GED_dom"/>
</dbReference>
<feature type="compositionally biased region" description="Polar residues" evidence="4">
    <location>
        <begin position="789"/>
        <end position="805"/>
    </location>
</feature>
<sequence>MQSPQLHGADAMSQLQSEQSELLDVIDQLRTLRLGRLVDLPQLIVCGDQSSGKSSVLEAISRVRFPVKGGVCTRFATEVILRRSPHQNIKVTIEPGPSRASEEERTRLSNFHGDFSAAADLPTLIEKAKECMGISSSTGINAAFSDDVLKVEISGPDKPELSLVDLPGLYRAKSREQDAGGIQIVRKLVEKYMSNSKSIILAVVSAKSEYNLQEVLDLAERHDGKRERTLGIITKPDTLAPGSEDEEMYISYASNEHIKLNLGWHVLRNRDYENKDALDDARDELEREFFETGNWATVSREFVGIDSLRYRLSKLLLGHIRKTLPGLIAEIQDSVSKYEAKVESLGNERSTLRQQKEYLLNISGRFEKITGQAVHGMYFDSFFGGLYSNSPTSDFRRLRAVIRALNQEFAGDMLMKGRRRVIIDNVDDSEVEASDNVGGASTDEDSTELGSLPKRITRADLETEINELASKNRGIELPGNANQYLVGDLFRDQSRPWEGIAFNHLTNVWEAVNNFVEQLLKHITDEFTHSRVLRTVLDPKLENIKENLQDKLKEMLSYHKRGHPLPLDVGFLARVESLRKQRQLAHLENALRDMYPDAVEGPFIKGLSLNDIQIALSCTKLPTDKFGASEIIDHSEAYYDMAIHTFIDNVSILVIENCLIHPLETILTPLSVHAMEDTEIERLAAEPPRVHANRQKYQLDLATLNAGLRACNRYNTRNPRGLGGSSRIERTSLTLSASSPTLRQSYSPSPPVKESGKQKGEMRKGGKKEDGKEEGKLKHEAVPAIAAGNTVSQGSTTKPPNSASDGITAKAPAKSASENTSTLKSHLDRPLISAFNGNAAAASTPKPDCKPTKFSESPFYHSTGTSGFGSSIGDLKPVTFPAPGNNLSSTPFGAPTELSRSNSPNPISTTAPSTTISNSTSAFGSRSPFTSFGKTTPSSGVSGFGPAPSSGTVSGINGFGSALSSGTVSGVGLFGRAPSSGNGSGSSLFGPAPSSGAVSGISGFGPAPSSGAVSGISGFGPAPSSGTVSGVGGFGPATSSSNGSVTTVHPSSPFFGGGSTGPTPPWDAAPSTKHSTK</sequence>
<dbReference type="SMART" id="SM00053">
    <property type="entry name" value="DYNc"/>
    <property type="match status" value="1"/>
</dbReference>
<dbReference type="STRING" id="73230.A0A2B7ZLC7"/>
<dbReference type="GO" id="GO:0016559">
    <property type="term" value="P:peroxisome fission"/>
    <property type="evidence" value="ECO:0007669"/>
    <property type="project" value="TreeGrafter"/>
</dbReference>
<dbReference type="PANTHER" id="PTHR11566">
    <property type="entry name" value="DYNAMIN"/>
    <property type="match status" value="1"/>
</dbReference>
<feature type="compositionally biased region" description="Polar residues" evidence="4">
    <location>
        <begin position="1038"/>
        <end position="1049"/>
    </location>
</feature>
<keyword evidence="2" id="KW-0342">GTP-binding</keyword>
<keyword evidence="3" id="KW-0175">Coiled coil</keyword>
<organism evidence="7 8">
    <name type="scientific">[Emmonsia] crescens</name>
    <dbReference type="NCBI Taxonomy" id="73230"/>
    <lineage>
        <taxon>Eukaryota</taxon>
        <taxon>Fungi</taxon>
        <taxon>Dikarya</taxon>
        <taxon>Ascomycota</taxon>
        <taxon>Pezizomycotina</taxon>
        <taxon>Eurotiomycetes</taxon>
        <taxon>Eurotiomycetidae</taxon>
        <taxon>Onygenales</taxon>
        <taxon>Ajellomycetaceae</taxon>
        <taxon>Emergomyces</taxon>
    </lineage>
</organism>
<dbReference type="InterPro" id="IPR030381">
    <property type="entry name" value="G_DYNAMIN_dom"/>
</dbReference>
<dbReference type="Gene3D" id="1.20.120.1240">
    <property type="entry name" value="Dynamin, middle domain"/>
    <property type="match status" value="1"/>
</dbReference>
<dbReference type="CDD" id="cd08771">
    <property type="entry name" value="DLP_1"/>
    <property type="match status" value="1"/>
</dbReference>
<dbReference type="GO" id="GO:0005874">
    <property type="term" value="C:microtubule"/>
    <property type="evidence" value="ECO:0007669"/>
    <property type="project" value="TreeGrafter"/>
</dbReference>
<feature type="coiled-coil region" evidence="3">
    <location>
        <begin position="328"/>
        <end position="355"/>
    </location>
</feature>
<feature type="compositionally biased region" description="Low complexity" evidence="4">
    <location>
        <begin position="731"/>
        <end position="742"/>
    </location>
</feature>
<dbReference type="Proteomes" id="UP000226031">
    <property type="component" value="Unassembled WGS sequence"/>
</dbReference>
<dbReference type="InterPro" id="IPR001401">
    <property type="entry name" value="Dynamin_GTPase"/>
</dbReference>
<keyword evidence="8" id="KW-1185">Reference proteome</keyword>
<evidence type="ECO:0000313" key="8">
    <source>
        <dbReference type="Proteomes" id="UP000226031"/>
    </source>
</evidence>
<dbReference type="InterPro" id="IPR045063">
    <property type="entry name" value="Dynamin_N"/>
</dbReference>
<dbReference type="PROSITE" id="PS51388">
    <property type="entry name" value="GED"/>
    <property type="match status" value="1"/>
</dbReference>
<name>A0A2B7ZLC7_9EURO</name>
<dbReference type="GO" id="GO:0016020">
    <property type="term" value="C:membrane"/>
    <property type="evidence" value="ECO:0007669"/>
    <property type="project" value="TreeGrafter"/>
</dbReference>
<dbReference type="PROSITE" id="PS51718">
    <property type="entry name" value="G_DYNAMIN_2"/>
    <property type="match status" value="1"/>
</dbReference>
<feature type="region of interest" description="Disordered" evidence="4">
    <location>
        <begin position="879"/>
        <end position="946"/>
    </location>
</feature>
<gene>
    <name evidence="7" type="ORF">GX50_03371</name>
</gene>
<evidence type="ECO:0000256" key="3">
    <source>
        <dbReference type="SAM" id="Coils"/>
    </source>
</evidence>
<dbReference type="PANTHER" id="PTHR11566:SF149">
    <property type="entry name" value="GTPASE, PUTATIVE (AFU_ORTHOLOGUE AFUA_6G11890)-RELATED"/>
    <property type="match status" value="1"/>
</dbReference>
<dbReference type="GO" id="GO:0006897">
    <property type="term" value="P:endocytosis"/>
    <property type="evidence" value="ECO:0007669"/>
    <property type="project" value="TreeGrafter"/>
</dbReference>
<dbReference type="GO" id="GO:0000266">
    <property type="term" value="P:mitochondrial fission"/>
    <property type="evidence" value="ECO:0007669"/>
    <property type="project" value="TreeGrafter"/>
</dbReference>
<comment type="caution">
    <text evidence="7">The sequence shown here is derived from an EMBL/GenBank/DDBJ whole genome shotgun (WGS) entry which is preliminary data.</text>
</comment>
<accession>A0A2B7ZLC7</accession>
<dbReference type="GO" id="GO:0003924">
    <property type="term" value="F:GTPase activity"/>
    <property type="evidence" value="ECO:0007669"/>
    <property type="project" value="InterPro"/>
</dbReference>
<dbReference type="GO" id="GO:0008017">
    <property type="term" value="F:microtubule binding"/>
    <property type="evidence" value="ECO:0007669"/>
    <property type="project" value="TreeGrafter"/>
</dbReference>
<dbReference type="Gene3D" id="3.40.50.300">
    <property type="entry name" value="P-loop containing nucleotide triphosphate hydrolases"/>
    <property type="match status" value="1"/>
</dbReference>